<proteinExistence type="predicted"/>
<accession>A0A1H3FJI1</accession>
<dbReference type="SUPFAM" id="SSF52540">
    <property type="entry name" value="P-loop containing nucleoside triphosphate hydrolases"/>
    <property type="match status" value="1"/>
</dbReference>
<evidence type="ECO:0000313" key="1">
    <source>
        <dbReference type="EMBL" id="SDX91263.1"/>
    </source>
</evidence>
<sequence length="445" mass="48007">MRVLIMGAAGRDFHDFNEVFRGREDAEVVAFTRAPGQNLGAATAGTDRRYPASLAGSGYPDGIPIEPEADLESLIETHDVDQVVFSYSDVSHDHVMHAASRAMSAGADFRLVGPEAMQIDLDVPVLAVDAVRTGCGKSQVTRGFAGALEKRDVAVRIVREPMPYGDLEARRVSRFADYDDLDAAGVTIEEREEYEQHLDDGHVVFAGVDYRAVGAAAAREADVVLWDGGNNELPFYDPDLHVVLVDPLRAGDERRYHPGETNLRMADVVISNKENGADADAIETVVESVADVNPDAEIRHADSVVTVDHPDRVTGARVLAVEDGPTLTHGDAPTGAGTVAAEKYGAAELVDPRDAAVGSIAAVFERHEHLGDCLPAMGYTDEQLRDLEATIRAVDCDLVLAGTPHDLSHQIDVDTPIVRVNYRTELHDASFEALVDRYATDLGLP</sequence>
<name>A0A1H3FJI1_9EURY</name>
<dbReference type="PANTHER" id="PTHR42869">
    <property type="entry name" value="SLL0572 PROTEIN"/>
    <property type="match status" value="1"/>
</dbReference>
<dbReference type="EMBL" id="FNPC01000002">
    <property type="protein sequence ID" value="SDX91263.1"/>
    <property type="molecule type" value="Genomic_DNA"/>
</dbReference>
<dbReference type="Proteomes" id="UP000199079">
    <property type="component" value="Unassembled WGS sequence"/>
</dbReference>
<evidence type="ECO:0000313" key="2">
    <source>
        <dbReference type="Proteomes" id="UP000199079"/>
    </source>
</evidence>
<dbReference type="PANTHER" id="PTHR42869:SF1">
    <property type="entry name" value="SLL0572 PROTEIN"/>
    <property type="match status" value="1"/>
</dbReference>
<dbReference type="AlphaFoldDB" id="A0A1H3FJI1"/>
<organism evidence="1 2">
    <name type="scientific">Halopenitus persicus</name>
    <dbReference type="NCBI Taxonomy" id="1048396"/>
    <lineage>
        <taxon>Archaea</taxon>
        <taxon>Methanobacteriati</taxon>
        <taxon>Methanobacteriota</taxon>
        <taxon>Stenosarchaea group</taxon>
        <taxon>Halobacteria</taxon>
        <taxon>Halobacteriales</taxon>
        <taxon>Haloferacaceae</taxon>
        <taxon>Halopenitus</taxon>
    </lineage>
</organism>
<dbReference type="InterPro" id="IPR053199">
    <property type="entry name" value="cDPG_synthetase-like"/>
</dbReference>
<dbReference type="RefSeq" id="WP_256335643.1">
    <property type="nucleotide sequence ID" value="NZ_FNPC01000002.1"/>
</dbReference>
<reference evidence="2" key="1">
    <citation type="submission" date="2016-10" db="EMBL/GenBank/DDBJ databases">
        <authorList>
            <person name="Varghese N."/>
            <person name="Submissions S."/>
        </authorList>
    </citation>
    <scope>NUCLEOTIDE SEQUENCE [LARGE SCALE GENOMIC DNA]</scope>
    <source>
        <strain evidence="2">DC30,IBRC 10041,KCTC 4046</strain>
    </source>
</reference>
<gene>
    <name evidence="1" type="ORF">SAMN05216564_10291</name>
</gene>
<dbReference type="InterPro" id="IPR027417">
    <property type="entry name" value="P-loop_NTPase"/>
</dbReference>
<keyword evidence="2" id="KW-1185">Reference proteome</keyword>
<protein>
    <submittedName>
        <fullName evidence="1">Predicted GTPase</fullName>
    </submittedName>
</protein>